<dbReference type="Pfam" id="PF07992">
    <property type="entry name" value="Pyr_redox_2"/>
    <property type="match status" value="1"/>
</dbReference>
<dbReference type="PRINTS" id="PR00469">
    <property type="entry name" value="PNDRDTASEII"/>
</dbReference>
<dbReference type="Pfam" id="PF14691">
    <property type="entry name" value="Fer4_20"/>
    <property type="match status" value="1"/>
</dbReference>
<dbReference type="PANTHER" id="PTHR42783">
    <property type="entry name" value="GLUTAMATE SYNTHASE [NADPH] SMALL CHAIN"/>
    <property type="match status" value="1"/>
</dbReference>
<dbReference type="GO" id="GO:0051536">
    <property type="term" value="F:iron-sulfur cluster binding"/>
    <property type="evidence" value="ECO:0007669"/>
    <property type="project" value="InterPro"/>
</dbReference>
<evidence type="ECO:0000313" key="3">
    <source>
        <dbReference type="EMBL" id="MPQ44943.1"/>
    </source>
</evidence>
<feature type="domain" description="FAD/NAD(P)-binding" evidence="1">
    <location>
        <begin position="109"/>
        <end position="397"/>
    </location>
</feature>
<dbReference type="SUPFAM" id="SSF46548">
    <property type="entry name" value="alpha-helical ferredoxin"/>
    <property type="match status" value="1"/>
</dbReference>
<evidence type="ECO:0000313" key="4">
    <source>
        <dbReference type="Proteomes" id="UP000430345"/>
    </source>
</evidence>
<dbReference type="AlphaFoldDB" id="A0A6I1MQ50"/>
<dbReference type="PRINTS" id="PR00368">
    <property type="entry name" value="FADPNR"/>
</dbReference>
<dbReference type="RefSeq" id="WP_152891830.1">
    <property type="nucleotide sequence ID" value="NZ_WHJC01000366.1"/>
</dbReference>
<dbReference type="PANTHER" id="PTHR42783:SF3">
    <property type="entry name" value="GLUTAMATE SYNTHASE [NADPH] SMALL CHAIN-RELATED"/>
    <property type="match status" value="1"/>
</dbReference>
<dbReference type="InterPro" id="IPR036188">
    <property type="entry name" value="FAD/NAD-bd_sf"/>
</dbReference>
<dbReference type="InterPro" id="IPR023753">
    <property type="entry name" value="FAD/NAD-binding_dom"/>
</dbReference>
<dbReference type="Gene3D" id="3.50.50.60">
    <property type="entry name" value="FAD/NAD(P)-binding domain"/>
    <property type="match status" value="2"/>
</dbReference>
<reference evidence="3 4" key="1">
    <citation type="submission" date="2019-10" db="EMBL/GenBank/DDBJ databases">
        <title>The Genome Sequence of Clostridium tarantellae Isolated from Fish Brain.</title>
        <authorList>
            <person name="Bano L."/>
            <person name="Kiel M."/>
            <person name="Sales G."/>
            <person name="Doxey A.C."/>
            <person name="Mansfield M.J."/>
            <person name="Schiavone M."/>
            <person name="Rossetto O."/>
            <person name="Pirazzini M."/>
            <person name="Dobrindt U."/>
            <person name="Montecucco C."/>
        </authorList>
    </citation>
    <scope>NUCLEOTIDE SEQUENCE [LARGE SCALE GENOMIC DNA]</scope>
    <source>
        <strain evidence="3 4">DSM 3997</strain>
    </source>
</reference>
<keyword evidence="4" id="KW-1185">Reference proteome</keyword>
<dbReference type="OrthoDB" id="9803192at2"/>
<feature type="domain" description="Dihydroprymidine dehydrogenase" evidence="2">
    <location>
        <begin position="5"/>
        <end position="95"/>
    </location>
</feature>
<accession>A0A6I1MQ50</accession>
<evidence type="ECO:0000259" key="2">
    <source>
        <dbReference type="Pfam" id="PF14691"/>
    </source>
</evidence>
<gene>
    <name evidence="3" type="ORF">GBZ86_14530</name>
</gene>
<comment type="caution">
    <text evidence="3">The sequence shown here is derived from an EMBL/GenBank/DDBJ whole genome shotgun (WGS) entry which is preliminary data.</text>
</comment>
<protein>
    <submittedName>
        <fullName evidence="3">NAD(P)-binding protein</fullName>
    </submittedName>
</protein>
<dbReference type="Proteomes" id="UP000430345">
    <property type="component" value="Unassembled WGS sequence"/>
</dbReference>
<dbReference type="InterPro" id="IPR009051">
    <property type="entry name" value="Helical_ferredxn"/>
</dbReference>
<sequence length="412" mass="45392">MKEFLLEANRCFLCKKPRCKENCPISTPIPQIIELFKNNEVEKAGEILFNNNPMSIVCSIVCPHENQCLGNCIKGIKDTSVKFYEIENFISKEYLKNIKLNSTKKNGDKIAVVGSGPAGITLSIILAQKGYDVTLFEKNEKIGGVLRYGIPEFRLSRDIVDKFEEILKDLKIKIKTNTLVGPVITVDKLLADGYKAIFIGTGVWNPKSLNIKGETLGHVHYAIDYLKSPEKYNLGKKVAVIGAGNVAMDAARSAKHYGSSDVHIVYRRAESDMPATQFEIKEAKEDGIIFDTFKAPLEIKDSGILTTKTKKIENEDGSVKIVTIENTEELFQCDSIIIAVSQAPKSNIVDNTNGLEVCKSGLILTNEKCHTTREGIFACGDVVSGAKTVIEAVVNAKTAANSIDEYCKSLKK</sequence>
<name>A0A6I1MQ50_9CLOT</name>
<proteinExistence type="predicted"/>
<dbReference type="EMBL" id="WHJC01000366">
    <property type="protein sequence ID" value="MPQ44943.1"/>
    <property type="molecule type" value="Genomic_DNA"/>
</dbReference>
<dbReference type="SUPFAM" id="SSF51971">
    <property type="entry name" value="Nucleotide-binding domain"/>
    <property type="match status" value="2"/>
</dbReference>
<organism evidence="3 4">
    <name type="scientific">Clostridium tarantellae</name>
    <dbReference type="NCBI Taxonomy" id="39493"/>
    <lineage>
        <taxon>Bacteria</taxon>
        <taxon>Bacillati</taxon>
        <taxon>Bacillota</taxon>
        <taxon>Clostridia</taxon>
        <taxon>Eubacteriales</taxon>
        <taxon>Clostridiaceae</taxon>
        <taxon>Clostridium</taxon>
    </lineage>
</organism>
<dbReference type="InterPro" id="IPR028261">
    <property type="entry name" value="DPD_II"/>
</dbReference>
<evidence type="ECO:0000259" key="1">
    <source>
        <dbReference type="Pfam" id="PF07992"/>
    </source>
</evidence>
<dbReference type="Gene3D" id="1.10.1060.10">
    <property type="entry name" value="Alpha-helical ferredoxin"/>
    <property type="match status" value="1"/>
</dbReference>
<dbReference type="GO" id="GO:0016491">
    <property type="term" value="F:oxidoreductase activity"/>
    <property type="evidence" value="ECO:0007669"/>
    <property type="project" value="InterPro"/>
</dbReference>